<dbReference type="OrthoDB" id="409136at2759"/>
<keyword evidence="2" id="KW-0472">Membrane</keyword>
<evidence type="ECO:0000313" key="3">
    <source>
        <dbReference type="EMBL" id="KAF2422384.1"/>
    </source>
</evidence>
<reference evidence="3" key="1">
    <citation type="journal article" date="2020" name="Stud. Mycol.">
        <title>101 Dothideomycetes genomes: a test case for predicting lifestyles and emergence of pathogens.</title>
        <authorList>
            <person name="Haridas S."/>
            <person name="Albert R."/>
            <person name="Binder M."/>
            <person name="Bloem J."/>
            <person name="Labutti K."/>
            <person name="Salamov A."/>
            <person name="Andreopoulos B."/>
            <person name="Baker S."/>
            <person name="Barry K."/>
            <person name="Bills G."/>
            <person name="Bluhm B."/>
            <person name="Cannon C."/>
            <person name="Castanera R."/>
            <person name="Culley D."/>
            <person name="Daum C."/>
            <person name="Ezra D."/>
            <person name="Gonzalez J."/>
            <person name="Henrissat B."/>
            <person name="Kuo A."/>
            <person name="Liang C."/>
            <person name="Lipzen A."/>
            <person name="Lutzoni F."/>
            <person name="Magnuson J."/>
            <person name="Mondo S."/>
            <person name="Nolan M."/>
            <person name="Ohm R."/>
            <person name="Pangilinan J."/>
            <person name="Park H.-J."/>
            <person name="Ramirez L."/>
            <person name="Alfaro M."/>
            <person name="Sun H."/>
            <person name="Tritt A."/>
            <person name="Yoshinaga Y."/>
            <person name="Zwiers L.-H."/>
            <person name="Turgeon B."/>
            <person name="Goodwin S."/>
            <person name="Spatafora J."/>
            <person name="Crous P."/>
            <person name="Grigoriev I."/>
        </authorList>
    </citation>
    <scope>NUCLEOTIDE SEQUENCE</scope>
    <source>
        <strain evidence="3">CBS 130266</strain>
    </source>
</reference>
<comment type="caution">
    <text evidence="3">The sequence shown here is derived from an EMBL/GenBank/DDBJ whole genome shotgun (WGS) entry which is preliminary data.</text>
</comment>
<name>A0A9P4NI13_9PEZI</name>
<evidence type="ECO:0000256" key="1">
    <source>
        <dbReference type="SAM" id="MobiDB-lite"/>
    </source>
</evidence>
<accession>A0A9P4NI13</accession>
<feature type="transmembrane region" description="Helical" evidence="2">
    <location>
        <begin position="271"/>
        <end position="295"/>
    </location>
</feature>
<proteinExistence type="predicted"/>
<protein>
    <submittedName>
        <fullName evidence="3">Uncharacterized protein</fullName>
    </submittedName>
</protein>
<feature type="transmembrane region" description="Helical" evidence="2">
    <location>
        <begin position="307"/>
        <end position="323"/>
    </location>
</feature>
<dbReference type="AlphaFoldDB" id="A0A9P4NI13"/>
<sequence>MYADFRTTNTHALRQIKACLENAASTFTPLQGTSNNSTMIGSHSVTSSQQSGQQPTNAMSSGSPGQLQRTTSSTTPGVSAMGNSQSQDTIAINPWRNNRSFFELCVNMNPLNIRLGEISLNKTASSGCSTEIKTDALFFKEVYEAYFLIRSKRWFLSYLYKPIDIAFVRFHVSDRHRVGIFRDKKLAVPPVGEVSAGRYHYYECPLEPEEPIDHRTFLHYFWKHESHHNDPCDFWLNRMPKKLHESILKQSAATGPQMGWGVHIIEGPNKPVIACIFAFFVILSFLVSVICAIVMKTQESGFGIGQWMVAALSAMATAFYFHLTES</sequence>
<keyword evidence="4" id="KW-1185">Reference proteome</keyword>
<keyword evidence="2" id="KW-1133">Transmembrane helix</keyword>
<dbReference type="EMBL" id="MU007091">
    <property type="protein sequence ID" value="KAF2422384.1"/>
    <property type="molecule type" value="Genomic_DNA"/>
</dbReference>
<evidence type="ECO:0000313" key="4">
    <source>
        <dbReference type="Proteomes" id="UP000800235"/>
    </source>
</evidence>
<evidence type="ECO:0000256" key="2">
    <source>
        <dbReference type="SAM" id="Phobius"/>
    </source>
</evidence>
<dbReference type="Proteomes" id="UP000800235">
    <property type="component" value="Unassembled WGS sequence"/>
</dbReference>
<gene>
    <name evidence="3" type="ORF">EJ08DRAFT_481465</name>
</gene>
<keyword evidence="2" id="KW-0812">Transmembrane</keyword>
<feature type="region of interest" description="Disordered" evidence="1">
    <location>
        <begin position="27"/>
        <end position="86"/>
    </location>
</feature>
<organism evidence="3 4">
    <name type="scientific">Tothia fuscella</name>
    <dbReference type="NCBI Taxonomy" id="1048955"/>
    <lineage>
        <taxon>Eukaryota</taxon>
        <taxon>Fungi</taxon>
        <taxon>Dikarya</taxon>
        <taxon>Ascomycota</taxon>
        <taxon>Pezizomycotina</taxon>
        <taxon>Dothideomycetes</taxon>
        <taxon>Pleosporomycetidae</taxon>
        <taxon>Venturiales</taxon>
        <taxon>Cylindrosympodiaceae</taxon>
        <taxon>Tothia</taxon>
    </lineage>
</organism>